<gene>
    <name evidence="14" type="ORF">H0H81_011852</name>
</gene>
<protein>
    <recommendedName>
        <fullName evidence="2">chitin synthase</fullName>
        <ecNumber evidence="2">2.4.1.16</ecNumber>
    </recommendedName>
</protein>
<dbReference type="PANTHER" id="PTHR22914:SF41">
    <property type="entry name" value="CHITIN SYNTHASE 7"/>
    <property type="match status" value="1"/>
</dbReference>
<dbReference type="PANTHER" id="PTHR22914">
    <property type="entry name" value="CHITIN SYNTHASE"/>
    <property type="match status" value="1"/>
</dbReference>
<comment type="caution">
    <text evidence="14">The sequence shown here is derived from an EMBL/GenBank/DDBJ whole genome shotgun (WGS) entry which is preliminary data.</text>
</comment>
<keyword evidence="8 12" id="KW-0472">Membrane</keyword>
<dbReference type="Pfam" id="PF22997">
    <property type="entry name" value="CHS4"/>
    <property type="match status" value="1"/>
</dbReference>
<evidence type="ECO:0000313" key="14">
    <source>
        <dbReference type="EMBL" id="KAG5653626.1"/>
    </source>
</evidence>
<dbReference type="EC" id="2.4.1.16" evidence="2"/>
<evidence type="ECO:0000256" key="11">
    <source>
        <dbReference type="SAM" id="MobiDB-lite"/>
    </source>
</evidence>
<sequence>MALRFQQANYDLTDVPIPTTRQPPHTGTTIRRAKTLTRPERGVAPVPLINPNVALPVPASGAPSHSKTPDYNGSNAWRYFSLVVTFWAPNFLLSAVGGLKDNAVRQAWREKIALCFIILVLCGGVGFATIGLQKVLCPESASSDSRFLRVGSVPGTLGIQGVMFNVTSVQSPPDFDFDNLIRRPGQDITSSFTRTASQFSQCAGLNFLIAKDDPCSPTTPCALGPINSSSTYRSLAITNTGFLAGYSWDQVSELESYYVLDGAVLNMRPYIKLHPNPISTDPVDKALRALFTKGATASGKDGTRLFSSRPDLMTAIPCIKQRYLAGNIDKVTPGCFVSTLFLYSSLIVILGLVFVRFVMACIFNWFLSEKLAGPPNSQELNRSAISPSVMPEGANLSIDNKNGTAPWAGPAGTKKTKLMKSARSFASSSSATLINGDNAAPVMSLAQIGAELFAVCLVTCYSEGEESLRTTLDSISTTTYSDARKLLFVIADGMITGAGEKRSTPDICVSLLEADPRFGNPIPMSYGAVGSGAKAQNRAMVYAGHYTVAGRRTPTVIVVKCGTEQEALTDKKPGNRGKRDSQLILMNFFSRVTYNDRMTPLDFDLFRKLHILMGVTPDFFEVVLMVDADTKVFPDSLGYLVNCMHHDQMIMGVCGETRIANKRQSWVTGIQVFEYFISHHLAKAFESVFGARKASGDDWVPLIVKPEIVKEYSQSEVTTLHQKNLLLLGEDRFLTTCLLRTFPNRKMMFLPQARCRTIVPDTFAVLLSQRRRWINSTIHNLMELVLVRNLCGTFCFSMQFVVFMDLLGTVVLPIAICLTYALIIGTVLSPPKSFEEAIPLMLLIAVLGLPAVLILITTRKVIYVFWMMIYLFALPIWNFVLPVYAFWHFDDFSWGETRKVEGEGKGEGHGDGGGKSNGSEIPMRRWEDWERSRLRKLKREERRRRDFERSHPSGYVAGDGELLSVRGYDTRSQYDGSDTVSVTSSDEDHWGPQIGAYNENNAQYPPPPVGLLLPRERVQSAKTVDTAELEAMLEMGFDDRPTPPQSTYAPRYQLSDGSTTQLANINGDGYAPLTRSTSPGLGPSVSNMLSPTSPTIPMSGEPPRVWASGHDESVEVNQRALIDKVLARYSGEFTVFRELLQNSDDAQSTAVEIHFDTQAFIDGKNNSEGKESLPDLKTALVRFNRVGFVAQGSDRFRASRYTNGHSRITEWHFETRIGTGSRR</sequence>
<dbReference type="GO" id="GO:0030428">
    <property type="term" value="C:cell septum"/>
    <property type="evidence" value="ECO:0007669"/>
    <property type="project" value="TreeGrafter"/>
</dbReference>
<evidence type="ECO:0000256" key="5">
    <source>
        <dbReference type="ARBA" id="ARBA00022679"/>
    </source>
</evidence>
<dbReference type="InterPro" id="IPR036890">
    <property type="entry name" value="HATPase_C_sf"/>
</dbReference>
<feature type="compositionally biased region" description="Basic and acidic residues" evidence="11">
    <location>
        <begin position="900"/>
        <end position="912"/>
    </location>
</feature>
<comment type="subcellular location">
    <subcellularLocation>
        <location evidence="1">Cell membrane</location>
        <topology evidence="1">Multi-pass membrane protein</topology>
    </subcellularLocation>
</comment>
<feature type="transmembrane region" description="Helical" evidence="12">
    <location>
        <begin position="76"/>
        <end position="99"/>
    </location>
</feature>
<feature type="transmembrane region" description="Helical" evidence="12">
    <location>
        <begin position="837"/>
        <end position="856"/>
    </location>
</feature>
<evidence type="ECO:0000256" key="8">
    <source>
        <dbReference type="ARBA" id="ARBA00023136"/>
    </source>
</evidence>
<dbReference type="OrthoDB" id="370884at2759"/>
<dbReference type="Proteomes" id="UP000717328">
    <property type="component" value="Unassembled WGS sequence"/>
</dbReference>
<comment type="catalytic activity">
    <reaction evidence="10">
        <text>[(1-&gt;4)-N-acetyl-beta-D-glucosaminyl](n) + UDP-N-acetyl-alpha-D-glucosamine = [(1-&gt;4)-N-acetyl-beta-D-glucosaminyl](n+1) + UDP + H(+)</text>
        <dbReference type="Rhea" id="RHEA:16637"/>
        <dbReference type="Rhea" id="RHEA-COMP:9593"/>
        <dbReference type="Rhea" id="RHEA-COMP:9595"/>
        <dbReference type="ChEBI" id="CHEBI:15378"/>
        <dbReference type="ChEBI" id="CHEBI:17029"/>
        <dbReference type="ChEBI" id="CHEBI:57705"/>
        <dbReference type="ChEBI" id="CHEBI:58223"/>
        <dbReference type="EC" id="2.4.1.16"/>
    </reaction>
</comment>
<reference evidence="14" key="1">
    <citation type="submission" date="2021-02" db="EMBL/GenBank/DDBJ databases">
        <authorList>
            <person name="Nieuwenhuis M."/>
            <person name="Van De Peppel L.J.J."/>
        </authorList>
    </citation>
    <scope>NUCLEOTIDE SEQUENCE</scope>
    <source>
        <strain evidence="14">D49</strain>
    </source>
</reference>
<dbReference type="InterPro" id="IPR029044">
    <property type="entry name" value="Nucleotide-diphossugar_trans"/>
</dbReference>
<feature type="transmembrane region" description="Helical" evidence="12">
    <location>
        <begin position="806"/>
        <end position="825"/>
    </location>
</feature>
<dbReference type="GO" id="GO:0005886">
    <property type="term" value="C:plasma membrane"/>
    <property type="evidence" value="ECO:0007669"/>
    <property type="project" value="UniProtKB-SubCell"/>
</dbReference>
<accession>A0A9P7KNK2</accession>
<dbReference type="SUPFAM" id="SSF55874">
    <property type="entry name" value="ATPase domain of HSP90 chaperone/DNA topoisomerase II/histidine kinase"/>
    <property type="match status" value="1"/>
</dbReference>
<dbReference type="InterPro" id="IPR054295">
    <property type="entry name" value="CHS4-like_dom"/>
</dbReference>
<evidence type="ECO:0000256" key="4">
    <source>
        <dbReference type="ARBA" id="ARBA00022676"/>
    </source>
</evidence>
<evidence type="ECO:0000256" key="3">
    <source>
        <dbReference type="ARBA" id="ARBA00022475"/>
    </source>
</evidence>
<proteinExistence type="predicted"/>
<evidence type="ECO:0000313" key="15">
    <source>
        <dbReference type="Proteomes" id="UP000717328"/>
    </source>
</evidence>
<evidence type="ECO:0000259" key="13">
    <source>
        <dbReference type="Pfam" id="PF22997"/>
    </source>
</evidence>
<evidence type="ECO:0000256" key="10">
    <source>
        <dbReference type="ARBA" id="ARBA00048014"/>
    </source>
</evidence>
<organism evidence="14 15">
    <name type="scientific">Sphagnurus paluster</name>
    <dbReference type="NCBI Taxonomy" id="117069"/>
    <lineage>
        <taxon>Eukaryota</taxon>
        <taxon>Fungi</taxon>
        <taxon>Dikarya</taxon>
        <taxon>Basidiomycota</taxon>
        <taxon>Agaricomycotina</taxon>
        <taxon>Agaricomycetes</taxon>
        <taxon>Agaricomycetidae</taxon>
        <taxon>Agaricales</taxon>
        <taxon>Tricholomatineae</taxon>
        <taxon>Lyophyllaceae</taxon>
        <taxon>Sphagnurus</taxon>
    </lineage>
</organism>
<dbReference type="AlphaFoldDB" id="A0A9P7KNK2"/>
<evidence type="ECO:0000256" key="9">
    <source>
        <dbReference type="ARBA" id="ARBA00023180"/>
    </source>
</evidence>
<evidence type="ECO:0000256" key="12">
    <source>
        <dbReference type="SAM" id="Phobius"/>
    </source>
</evidence>
<dbReference type="InterPro" id="IPR004835">
    <property type="entry name" value="Chitin_synth"/>
</dbReference>
<feature type="transmembrane region" description="Helical" evidence="12">
    <location>
        <begin position="863"/>
        <end position="887"/>
    </location>
</feature>
<dbReference type="SUPFAM" id="SSF53448">
    <property type="entry name" value="Nucleotide-diphospho-sugar transferases"/>
    <property type="match status" value="1"/>
</dbReference>
<evidence type="ECO:0000256" key="1">
    <source>
        <dbReference type="ARBA" id="ARBA00004651"/>
    </source>
</evidence>
<reference evidence="14" key="2">
    <citation type="submission" date="2021-10" db="EMBL/GenBank/DDBJ databases">
        <title>Phylogenomics reveals ancestral predisposition of the termite-cultivated fungus Termitomyces towards a domesticated lifestyle.</title>
        <authorList>
            <person name="Auxier B."/>
            <person name="Grum-Grzhimaylo A."/>
            <person name="Cardenas M.E."/>
            <person name="Lodge J.D."/>
            <person name="Laessoe T."/>
            <person name="Pedersen O."/>
            <person name="Smith M.E."/>
            <person name="Kuyper T.W."/>
            <person name="Franco-Molano E.A."/>
            <person name="Baroni T.J."/>
            <person name="Aanen D.K."/>
        </authorList>
    </citation>
    <scope>NUCLEOTIDE SEQUENCE</scope>
    <source>
        <strain evidence="14">D49</strain>
    </source>
</reference>
<feature type="region of interest" description="Disordered" evidence="11">
    <location>
        <begin position="900"/>
        <end position="921"/>
    </location>
</feature>
<evidence type="ECO:0000256" key="6">
    <source>
        <dbReference type="ARBA" id="ARBA00022692"/>
    </source>
</evidence>
<keyword evidence="9" id="KW-0325">Glycoprotein</keyword>
<dbReference type="GO" id="GO:0004100">
    <property type="term" value="F:chitin synthase activity"/>
    <property type="evidence" value="ECO:0007669"/>
    <property type="project" value="UniProtKB-EC"/>
</dbReference>
<feature type="domain" description="Chitin synthase 4-like" evidence="13">
    <location>
        <begin position="245"/>
        <end position="327"/>
    </location>
</feature>
<keyword evidence="3" id="KW-1003">Cell membrane</keyword>
<keyword evidence="15" id="KW-1185">Reference proteome</keyword>
<keyword evidence="4" id="KW-0328">Glycosyltransferase</keyword>
<feature type="transmembrane region" description="Helical" evidence="12">
    <location>
        <begin position="111"/>
        <end position="132"/>
    </location>
</feature>
<evidence type="ECO:0000256" key="7">
    <source>
        <dbReference type="ARBA" id="ARBA00022989"/>
    </source>
</evidence>
<keyword evidence="7 12" id="KW-1133">Transmembrane helix</keyword>
<dbReference type="Pfam" id="PF03142">
    <property type="entry name" value="Chitin_synth_2"/>
    <property type="match status" value="1"/>
</dbReference>
<evidence type="ECO:0000256" key="2">
    <source>
        <dbReference type="ARBA" id="ARBA00012543"/>
    </source>
</evidence>
<keyword evidence="6 12" id="KW-0812">Transmembrane</keyword>
<feature type="transmembrane region" description="Helical" evidence="12">
    <location>
        <begin position="340"/>
        <end position="367"/>
    </location>
</feature>
<name>A0A9P7KNK2_9AGAR</name>
<dbReference type="EMBL" id="JABCKI010000042">
    <property type="protein sequence ID" value="KAG5653626.1"/>
    <property type="molecule type" value="Genomic_DNA"/>
</dbReference>
<keyword evidence="5" id="KW-0808">Transferase</keyword>
<dbReference type="GO" id="GO:0006031">
    <property type="term" value="P:chitin biosynthetic process"/>
    <property type="evidence" value="ECO:0007669"/>
    <property type="project" value="TreeGrafter"/>
</dbReference>